<evidence type="ECO:0000313" key="4">
    <source>
        <dbReference type="EMBL" id="MXO66890.1"/>
    </source>
</evidence>
<dbReference type="AlphaFoldDB" id="A0A6I4TAK3"/>
<evidence type="ECO:0000259" key="2">
    <source>
        <dbReference type="Pfam" id="PF00534"/>
    </source>
</evidence>
<dbReference type="InterPro" id="IPR001296">
    <property type="entry name" value="Glyco_trans_1"/>
</dbReference>
<dbReference type="OrthoDB" id="9790710at2"/>
<reference evidence="4 5" key="1">
    <citation type="submission" date="2019-12" db="EMBL/GenBank/DDBJ databases">
        <title>Genomic-based taxomic classification of the family Erythrobacteraceae.</title>
        <authorList>
            <person name="Xu L."/>
        </authorList>
    </citation>
    <scope>NUCLEOTIDE SEQUENCE [LARGE SCALE GENOMIC DNA]</scope>
    <source>
        <strain evidence="4 5">LMG 29518</strain>
    </source>
</reference>
<dbReference type="RefSeq" id="WP_160737322.1">
    <property type="nucleotide sequence ID" value="NZ_WTYT01000006.1"/>
</dbReference>
<name>A0A6I4TAK3_9SPHN</name>
<protein>
    <submittedName>
        <fullName evidence="4">Glycosyltransferase</fullName>
    </submittedName>
</protein>
<evidence type="ECO:0000256" key="1">
    <source>
        <dbReference type="SAM" id="MobiDB-lite"/>
    </source>
</evidence>
<accession>A0A6I4TAK3</accession>
<dbReference type="Pfam" id="PF00534">
    <property type="entry name" value="Glycos_transf_1"/>
    <property type="match status" value="1"/>
</dbReference>
<dbReference type="EMBL" id="WTYT01000006">
    <property type="protein sequence ID" value="MXO66890.1"/>
    <property type="molecule type" value="Genomic_DNA"/>
</dbReference>
<dbReference type="GO" id="GO:0016757">
    <property type="term" value="F:glycosyltransferase activity"/>
    <property type="evidence" value="ECO:0007669"/>
    <property type="project" value="InterPro"/>
</dbReference>
<keyword evidence="5" id="KW-1185">Reference proteome</keyword>
<sequence>MSKSAATKAAGAASKAAKKVSAPSSGKGGRARILHLHSTFATGGKEMRSAKLMNAFGNLASHDIVSAEPDHLEAADHVSPAIAMGFPEFPALKGKPLPGRLKRLAEKMQNYDLICTYNWGAMDAVMAHTLFADVYKLAPLVHHEDGFNDDEAVKLKRGRNLYRRIALGRTAALVVPSRKLEDIALNIWQQPRGRVQRIDNGIPVAAFHKKPKPDLLPGLIKRKDESWVGTVAGLRPVKDIPALVRAMTELPDYWQLVILGEGPERARIIAEAENQGIDHRVHLAGHVKAPEKVIGLFDIFALSSRSEQFPLSVVEAMAAGLPVVAPDVGDVASIVDESNAPYIAPAGDETALAAALARLAADPAARDSIGYANRRKATEEFDESKMVARYKSLYWGLMGRHKR</sequence>
<keyword evidence="4" id="KW-0808">Transferase</keyword>
<dbReference type="Gene3D" id="3.40.50.2000">
    <property type="entry name" value="Glycogen Phosphorylase B"/>
    <property type="match status" value="2"/>
</dbReference>
<dbReference type="Proteomes" id="UP000438476">
    <property type="component" value="Unassembled WGS sequence"/>
</dbReference>
<dbReference type="Pfam" id="PF13439">
    <property type="entry name" value="Glyco_transf_4"/>
    <property type="match status" value="1"/>
</dbReference>
<dbReference type="PANTHER" id="PTHR12526">
    <property type="entry name" value="GLYCOSYLTRANSFERASE"/>
    <property type="match status" value="1"/>
</dbReference>
<gene>
    <name evidence="4" type="ORF">GRI91_14080</name>
</gene>
<comment type="caution">
    <text evidence="4">The sequence shown here is derived from an EMBL/GenBank/DDBJ whole genome shotgun (WGS) entry which is preliminary data.</text>
</comment>
<feature type="compositionally biased region" description="Low complexity" evidence="1">
    <location>
        <begin position="1"/>
        <end position="25"/>
    </location>
</feature>
<feature type="domain" description="Glycosyl transferase family 1" evidence="2">
    <location>
        <begin position="221"/>
        <end position="375"/>
    </location>
</feature>
<feature type="domain" description="Glycosyltransferase subfamily 4-like N-terminal" evidence="3">
    <location>
        <begin position="63"/>
        <end position="204"/>
    </location>
</feature>
<proteinExistence type="predicted"/>
<organism evidence="4 5">
    <name type="scientific">Altericroceibacterium endophyticum</name>
    <dbReference type="NCBI Taxonomy" id="1808508"/>
    <lineage>
        <taxon>Bacteria</taxon>
        <taxon>Pseudomonadati</taxon>
        <taxon>Pseudomonadota</taxon>
        <taxon>Alphaproteobacteria</taxon>
        <taxon>Sphingomonadales</taxon>
        <taxon>Erythrobacteraceae</taxon>
        <taxon>Altericroceibacterium</taxon>
    </lineage>
</organism>
<feature type="region of interest" description="Disordered" evidence="1">
    <location>
        <begin position="1"/>
        <end position="29"/>
    </location>
</feature>
<dbReference type="InterPro" id="IPR028098">
    <property type="entry name" value="Glyco_trans_4-like_N"/>
</dbReference>
<evidence type="ECO:0000313" key="5">
    <source>
        <dbReference type="Proteomes" id="UP000438476"/>
    </source>
</evidence>
<dbReference type="SUPFAM" id="SSF53756">
    <property type="entry name" value="UDP-Glycosyltransferase/glycogen phosphorylase"/>
    <property type="match status" value="1"/>
</dbReference>
<evidence type="ECO:0000259" key="3">
    <source>
        <dbReference type="Pfam" id="PF13439"/>
    </source>
</evidence>